<reference evidence="14" key="1">
    <citation type="journal article" date="2019" name="Int. J. Syst. Evol. Microbiol.">
        <title>The Global Catalogue of Microorganisms (GCM) 10K type strain sequencing project: providing services to taxonomists for standard genome sequencing and annotation.</title>
        <authorList>
            <consortium name="The Broad Institute Genomics Platform"/>
            <consortium name="The Broad Institute Genome Sequencing Center for Infectious Disease"/>
            <person name="Wu L."/>
            <person name="Ma J."/>
        </authorList>
    </citation>
    <scope>NUCLEOTIDE SEQUENCE [LARGE SCALE GENOMIC DNA]</scope>
    <source>
        <strain evidence="14">CGMCC 4.7466</strain>
    </source>
</reference>
<dbReference type="Proteomes" id="UP001595818">
    <property type="component" value="Unassembled WGS sequence"/>
</dbReference>
<evidence type="ECO:0000313" key="14">
    <source>
        <dbReference type="Proteomes" id="UP001595818"/>
    </source>
</evidence>
<dbReference type="EC" id="6.3.4.13" evidence="2 10"/>
<dbReference type="InterPro" id="IPR011054">
    <property type="entry name" value="Rudment_hybrid_motif"/>
</dbReference>
<dbReference type="Gene3D" id="3.40.50.20">
    <property type="match status" value="1"/>
</dbReference>
<dbReference type="InterPro" id="IPR020560">
    <property type="entry name" value="PRibGlycinamide_synth_C-dom"/>
</dbReference>
<dbReference type="SUPFAM" id="SSF56059">
    <property type="entry name" value="Glutathione synthetase ATP-binding domain-like"/>
    <property type="match status" value="1"/>
</dbReference>
<dbReference type="Gene3D" id="3.90.600.10">
    <property type="entry name" value="Phosphoribosylglycinamide synthetase, C-terminal domain"/>
    <property type="match status" value="1"/>
</dbReference>
<dbReference type="InterPro" id="IPR020561">
    <property type="entry name" value="PRibGlycinamid_synth_ATP-grasp"/>
</dbReference>
<comment type="caution">
    <text evidence="13">The sequence shown here is derived from an EMBL/GenBank/DDBJ whole genome shotgun (WGS) entry which is preliminary data.</text>
</comment>
<evidence type="ECO:0000259" key="12">
    <source>
        <dbReference type="PROSITE" id="PS50975"/>
    </source>
</evidence>
<keyword evidence="14" id="KW-1185">Reference proteome</keyword>
<evidence type="ECO:0000256" key="9">
    <source>
        <dbReference type="ARBA" id="ARBA00042864"/>
    </source>
</evidence>
<evidence type="ECO:0000256" key="8">
    <source>
        <dbReference type="ARBA" id="ARBA00042242"/>
    </source>
</evidence>
<dbReference type="InterPro" id="IPR037123">
    <property type="entry name" value="PRibGlycinamide_synth_C_sf"/>
</dbReference>
<gene>
    <name evidence="10 13" type="primary">purD</name>
    <name evidence="13" type="ORF">ACFPFU_23890</name>
</gene>
<dbReference type="PANTHER" id="PTHR43472">
    <property type="entry name" value="PHOSPHORIBOSYLAMINE--GLYCINE LIGASE"/>
    <property type="match status" value="1"/>
</dbReference>
<dbReference type="NCBIfam" id="TIGR00877">
    <property type="entry name" value="purD"/>
    <property type="match status" value="1"/>
</dbReference>
<dbReference type="Gene3D" id="3.30.470.20">
    <property type="entry name" value="ATP-grasp fold, B domain"/>
    <property type="match status" value="1"/>
</dbReference>
<dbReference type="SMART" id="SM01209">
    <property type="entry name" value="GARS_A"/>
    <property type="match status" value="1"/>
</dbReference>
<comment type="similarity">
    <text evidence="7 10">Belongs to the GARS family.</text>
</comment>
<accession>A0ABV9T895</accession>
<feature type="domain" description="ATP-grasp" evidence="12">
    <location>
        <begin position="111"/>
        <end position="319"/>
    </location>
</feature>
<evidence type="ECO:0000256" key="2">
    <source>
        <dbReference type="ARBA" id="ARBA00013255"/>
    </source>
</evidence>
<dbReference type="SMART" id="SM01210">
    <property type="entry name" value="GARS_C"/>
    <property type="match status" value="1"/>
</dbReference>
<keyword evidence="3 10" id="KW-0436">Ligase</keyword>
<evidence type="ECO:0000256" key="6">
    <source>
        <dbReference type="ARBA" id="ARBA00022840"/>
    </source>
</evidence>
<evidence type="ECO:0000256" key="7">
    <source>
        <dbReference type="ARBA" id="ARBA00038345"/>
    </source>
</evidence>
<dbReference type="Pfam" id="PF01071">
    <property type="entry name" value="GARS_A"/>
    <property type="match status" value="1"/>
</dbReference>
<dbReference type="Gene3D" id="3.30.1490.20">
    <property type="entry name" value="ATP-grasp fold, A domain"/>
    <property type="match status" value="1"/>
</dbReference>
<organism evidence="13 14">
    <name type="scientific">Negadavirga shengliensis</name>
    <dbReference type="NCBI Taxonomy" id="1389218"/>
    <lineage>
        <taxon>Bacteria</taxon>
        <taxon>Pseudomonadati</taxon>
        <taxon>Bacteroidota</taxon>
        <taxon>Cytophagia</taxon>
        <taxon>Cytophagales</taxon>
        <taxon>Cyclobacteriaceae</taxon>
        <taxon>Negadavirga</taxon>
    </lineage>
</organism>
<evidence type="ECO:0000256" key="1">
    <source>
        <dbReference type="ARBA" id="ARBA00005174"/>
    </source>
</evidence>
<evidence type="ECO:0000256" key="5">
    <source>
        <dbReference type="ARBA" id="ARBA00022755"/>
    </source>
</evidence>
<proteinExistence type="inferred from homology"/>
<comment type="pathway">
    <text evidence="1 10">Purine metabolism; IMP biosynthesis via de novo pathway; N(1)-(5-phospho-D-ribosyl)glycinamide from 5-phospho-alpha-D-ribose 1-diphosphate: step 2/2.</text>
</comment>
<dbReference type="PROSITE" id="PS50975">
    <property type="entry name" value="ATP_GRASP"/>
    <property type="match status" value="1"/>
</dbReference>
<evidence type="ECO:0000313" key="13">
    <source>
        <dbReference type="EMBL" id="MFC4874767.1"/>
    </source>
</evidence>
<evidence type="ECO:0000256" key="11">
    <source>
        <dbReference type="PROSITE-ProRule" id="PRU00409"/>
    </source>
</evidence>
<evidence type="ECO:0000256" key="10">
    <source>
        <dbReference type="HAMAP-Rule" id="MF_00138"/>
    </source>
</evidence>
<dbReference type="InterPro" id="IPR013815">
    <property type="entry name" value="ATP_grasp_subdomain_1"/>
</dbReference>
<name>A0ABV9T895_9BACT</name>
<keyword evidence="4 11" id="KW-0547">Nucleotide-binding</keyword>
<protein>
    <recommendedName>
        <fullName evidence="2 10">Phosphoribosylamine--glycine ligase</fullName>
        <ecNumber evidence="2 10">6.3.4.13</ecNumber>
    </recommendedName>
    <alternativeName>
        <fullName evidence="10">GARS</fullName>
    </alternativeName>
    <alternativeName>
        <fullName evidence="8 10">Glycinamide ribonucleotide synthetase</fullName>
    </alternativeName>
    <alternativeName>
        <fullName evidence="9 10">Phosphoribosylglycinamide synthetase</fullName>
    </alternativeName>
</protein>
<dbReference type="Pfam" id="PF02844">
    <property type="entry name" value="GARS_N"/>
    <property type="match status" value="1"/>
</dbReference>
<dbReference type="EMBL" id="JBHSJJ010000022">
    <property type="protein sequence ID" value="MFC4874767.1"/>
    <property type="molecule type" value="Genomic_DNA"/>
</dbReference>
<sequence length="431" mass="46910">MNILLVGSGGREHAFAWKIKQSNLCKKLYIAPGNAGTSELGINLPINVTDFQNIKDTCIRESVDLLVVGPEEPLVKGLRNYLSSNPETSHLPIVGPDQLGATLEGSKDFSKQFMKANNIPTAGYDTFTEDTLNEGLSFIRKQKLPVVLKADGLAAGKGVLICQSYEEAEASFREMLLEKKFGEASAKVVIEEFLSGIELSVFVATDGESYKILPEAKDYKRIGEKDTGPNTGGMGAISPVPFADQAFMDKVEEEIVKPTIEGLKKENIDYRGFLFIGLMNVDGQPKVIEYNVRMGDPETQAVLPRIKSDFVALLKAIATKGLANYTLQTENFVTSTVVMVAGGYPESYEKGKKITGLHADNNTSSITFHAGTSLTKDGTVQTNGGRVLGITGKGKSVEEAISNAYERVSQISWENVNYRRDIGQDILAYAK</sequence>
<dbReference type="GO" id="GO:0004637">
    <property type="term" value="F:phosphoribosylamine-glycine ligase activity"/>
    <property type="evidence" value="ECO:0007669"/>
    <property type="project" value="UniProtKB-EC"/>
</dbReference>
<dbReference type="Pfam" id="PF02843">
    <property type="entry name" value="GARS_C"/>
    <property type="match status" value="1"/>
</dbReference>
<dbReference type="InterPro" id="IPR020562">
    <property type="entry name" value="PRibGlycinamide_synth_N"/>
</dbReference>
<dbReference type="SUPFAM" id="SSF51246">
    <property type="entry name" value="Rudiment single hybrid motif"/>
    <property type="match status" value="1"/>
</dbReference>
<comment type="catalytic activity">
    <reaction evidence="10">
        <text>5-phospho-beta-D-ribosylamine + glycine + ATP = N(1)-(5-phospho-beta-D-ribosyl)glycinamide + ADP + phosphate + H(+)</text>
        <dbReference type="Rhea" id="RHEA:17453"/>
        <dbReference type="ChEBI" id="CHEBI:15378"/>
        <dbReference type="ChEBI" id="CHEBI:30616"/>
        <dbReference type="ChEBI" id="CHEBI:43474"/>
        <dbReference type="ChEBI" id="CHEBI:57305"/>
        <dbReference type="ChEBI" id="CHEBI:58681"/>
        <dbReference type="ChEBI" id="CHEBI:143788"/>
        <dbReference type="ChEBI" id="CHEBI:456216"/>
        <dbReference type="EC" id="6.3.4.13"/>
    </reaction>
</comment>
<evidence type="ECO:0000256" key="4">
    <source>
        <dbReference type="ARBA" id="ARBA00022741"/>
    </source>
</evidence>
<dbReference type="InterPro" id="IPR011761">
    <property type="entry name" value="ATP-grasp"/>
</dbReference>
<keyword evidence="5 10" id="KW-0658">Purine biosynthesis</keyword>
<dbReference type="InterPro" id="IPR016185">
    <property type="entry name" value="PreATP-grasp_dom_sf"/>
</dbReference>
<dbReference type="SUPFAM" id="SSF52440">
    <property type="entry name" value="PreATP-grasp domain"/>
    <property type="match status" value="1"/>
</dbReference>
<keyword evidence="6 11" id="KW-0067">ATP-binding</keyword>
<dbReference type="PANTHER" id="PTHR43472:SF1">
    <property type="entry name" value="PHOSPHORIBOSYLAMINE--GLYCINE LIGASE, CHLOROPLASTIC"/>
    <property type="match status" value="1"/>
</dbReference>
<evidence type="ECO:0000256" key="3">
    <source>
        <dbReference type="ARBA" id="ARBA00022598"/>
    </source>
</evidence>
<dbReference type="RefSeq" id="WP_377068934.1">
    <property type="nucleotide sequence ID" value="NZ_JBHSJJ010000022.1"/>
</dbReference>
<dbReference type="HAMAP" id="MF_00138">
    <property type="entry name" value="GARS"/>
    <property type="match status" value="1"/>
</dbReference>
<dbReference type="InterPro" id="IPR000115">
    <property type="entry name" value="PRibGlycinamide_synth"/>
</dbReference>